<evidence type="ECO:0000313" key="2">
    <source>
        <dbReference type="EMBL" id="KAK3601587.1"/>
    </source>
</evidence>
<reference evidence="2" key="2">
    <citation type="journal article" date="2021" name="Genome Biol. Evol.">
        <title>Developing a high-quality reference genome for a parasitic bivalve with doubly uniparental inheritance (Bivalvia: Unionida).</title>
        <authorList>
            <person name="Smith C.H."/>
        </authorList>
    </citation>
    <scope>NUCLEOTIDE SEQUENCE</scope>
    <source>
        <strain evidence="2">CHS0354</strain>
        <tissue evidence="2">Mantle</tissue>
    </source>
</reference>
<dbReference type="EMBL" id="JAEAOA010001685">
    <property type="protein sequence ID" value="KAK3601587.1"/>
    <property type="molecule type" value="Genomic_DNA"/>
</dbReference>
<gene>
    <name evidence="2" type="ORF">CHS0354_027832</name>
</gene>
<sequence length="100" mass="12090">MRSTDWIKDVYSITIYFPQIRTEGDINNYDIFINTVHEYIKQVRQDKKKEKEGMKQQLEEARQSREASKKGKKKQSKQLNNNNKNNQQDHKTQFKKKKNI</sequence>
<dbReference type="Proteomes" id="UP001195483">
    <property type="component" value="Unassembled WGS sequence"/>
</dbReference>
<proteinExistence type="predicted"/>
<protein>
    <submittedName>
        <fullName evidence="2">Uncharacterized protein</fullName>
    </submittedName>
</protein>
<name>A0AAE0T0L1_9BIVA</name>
<keyword evidence="3" id="KW-1185">Reference proteome</keyword>
<dbReference type="AlphaFoldDB" id="A0AAE0T0L1"/>
<feature type="compositionally biased region" description="Basic and acidic residues" evidence="1">
    <location>
        <begin position="46"/>
        <end position="69"/>
    </location>
</feature>
<feature type="region of interest" description="Disordered" evidence="1">
    <location>
        <begin position="46"/>
        <end position="100"/>
    </location>
</feature>
<accession>A0AAE0T0L1</accession>
<organism evidence="2 3">
    <name type="scientific">Potamilus streckersoni</name>
    <dbReference type="NCBI Taxonomy" id="2493646"/>
    <lineage>
        <taxon>Eukaryota</taxon>
        <taxon>Metazoa</taxon>
        <taxon>Spiralia</taxon>
        <taxon>Lophotrochozoa</taxon>
        <taxon>Mollusca</taxon>
        <taxon>Bivalvia</taxon>
        <taxon>Autobranchia</taxon>
        <taxon>Heteroconchia</taxon>
        <taxon>Palaeoheterodonta</taxon>
        <taxon>Unionida</taxon>
        <taxon>Unionoidea</taxon>
        <taxon>Unionidae</taxon>
        <taxon>Ambleminae</taxon>
        <taxon>Lampsilini</taxon>
        <taxon>Potamilus</taxon>
    </lineage>
</organism>
<reference evidence="2" key="3">
    <citation type="submission" date="2023-05" db="EMBL/GenBank/DDBJ databases">
        <authorList>
            <person name="Smith C.H."/>
        </authorList>
    </citation>
    <scope>NUCLEOTIDE SEQUENCE</scope>
    <source>
        <strain evidence="2">CHS0354</strain>
        <tissue evidence="2">Mantle</tissue>
    </source>
</reference>
<reference evidence="2" key="1">
    <citation type="journal article" date="2021" name="Genome Biol. Evol.">
        <title>A High-Quality Reference Genome for a Parasitic Bivalve with Doubly Uniparental Inheritance (Bivalvia: Unionida).</title>
        <authorList>
            <person name="Smith C.H."/>
        </authorList>
    </citation>
    <scope>NUCLEOTIDE SEQUENCE</scope>
    <source>
        <strain evidence="2">CHS0354</strain>
    </source>
</reference>
<evidence type="ECO:0000313" key="3">
    <source>
        <dbReference type="Proteomes" id="UP001195483"/>
    </source>
</evidence>
<feature type="compositionally biased region" description="Low complexity" evidence="1">
    <location>
        <begin position="77"/>
        <end position="86"/>
    </location>
</feature>
<comment type="caution">
    <text evidence="2">The sequence shown here is derived from an EMBL/GenBank/DDBJ whole genome shotgun (WGS) entry which is preliminary data.</text>
</comment>
<evidence type="ECO:0000256" key="1">
    <source>
        <dbReference type="SAM" id="MobiDB-lite"/>
    </source>
</evidence>